<reference evidence="1 2" key="1">
    <citation type="submission" date="2016-10" db="EMBL/GenBank/DDBJ databases">
        <authorList>
            <person name="de Groot N.N."/>
        </authorList>
    </citation>
    <scope>NUCLEOTIDE SEQUENCE [LARGE SCALE GENOMIC DNA]</scope>
    <source>
        <strain evidence="1 2">Nv1</strain>
    </source>
</reference>
<dbReference type="STRING" id="1233.SAMN05216387_11087"/>
<accession>A0A1H7Q236</accession>
<gene>
    <name evidence="1" type="ORF">SAMN05216387_11087</name>
</gene>
<dbReference type="EMBL" id="FOBH01000010">
    <property type="protein sequence ID" value="SEL41778.1"/>
    <property type="molecule type" value="Genomic_DNA"/>
</dbReference>
<keyword evidence="2" id="KW-1185">Reference proteome</keyword>
<evidence type="ECO:0000313" key="2">
    <source>
        <dbReference type="Proteomes" id="UP000198620"/>
    </source>
</evidence>
<proteinExistence type="predicted"/>
<name>A0A1H7Q236_9PROT</name>
<dbReference type="AlphaFoldDB" id="A0A1H7Q236"/>
<evidence type="ECO:0000313" key="1">
    <source>
        <dbReference type="EMBL" id="SEL41778.1"/>
    </source>
</evidence>
<protein>
    <submittedName>
        <fullName evidence="1">Uncharacterized protein</fullName>
    </submittedName>
</protein>
<organism evidence="1 2">
    <name type="scientific">Nitrosovibrio tenuis</name>
    <dbReference type="NCBI Taxonomy" id="1233"/>
    <lineage>
        <taxon>Bacteria</taxon>
        <taxon>Pseudomonadati</taxon>
        <taxon>Pseudomonadota</taxon>
        <taxon>Betaproteobacteria</taxon>
        <taxon>Nitrosomonadales</taxon>
        <taxon>Nitrosomonadaceae</taxon>
        <taxon>Nitrosovibrio</taxon>
    </lineage>
</organism>
<dbReference type="Proteomes" id="UP000198620">
    <property type="component" value="Unassembled WGS sequence"/>
</dbReference>
<sequence length="52" mass="5999">MLPYAKSTDVIPAEAGIGWNVPWRVHAIRNGWAGFWVFSRNDQIHGIFSWDK</sequence>